<dbReference type="InterPro" id="IPR007473">
    <property type="entry name" value="RlmJ"/>
</dbReference>
<dbReference type="SUPFAM" id="SSF53335">
    <property type="entry name" value="S-adenosyl-L-methionine-dependent methyltransferases"/>
    <property type="match status" value="1"/>
</dbReference>
<dbReference type="Gene3D" id="3.40.50.150">
    <property type="entry name" value="Vaccinia Virus protein VP39"/>
    <property type="match status" value="1"/>
</dbReference>
<keyword evidence="2" id="KW-1185">Reference proteome</keyword>
<dbReference type="EMBL" id="BEYU01000098">
    <property type="protein sequence ID" value="GBG31444.1"/>
    <property type="molecule type" value="Genomic_DNA"/>
</dbReference>
<comment type="caution">
    <text evidence="1">The sequence shown here is derived from an EMBL/GenBank/DDBJ whole genome shotgun (WGS) entry which is preliminary data.</text>
</comment>
<dbReference type="GO" id="GO:0005829">
    <property type="term" value="C:cytosol"/>
    <property type="evidence" value="ECO:0007669"/>
    <property type="project" value="TreeGrafter"/>
</dbReference>
<dbReference type="InParanoid" id="A0A2R5GU74"/>
<proteinExistence type="predicted"/>
<name>A0A2R5GU74_9STRA</name>
<dbReference type="OrthoDB" id="6501018at2759"/>
<dbReference type="Proteomes" id="UP000241890">
    <property type="component" value="Unassembled WGS sequence"/>
</dbReference>
<reference evidence="1 2" key="1">
    <citation type="submission" date="2017-12" db="EMBL/GenBank/DDBJ databases">
        <title>Sequencing, de novo assembly and annotation of complete genome of a new Thraustochytrid species, strain FCC1311.</title>
        <authorList>
            <person name="Sedici K."/>
            <person name="Godart F."/>
            <person name="Aiese Cigliano R."/>
            <person name="Sanseverino W."/>
            <person name="Barakat M."/>
            <person name="Ortet P."/>
            <person name="Marechal E."/>
            <person name="Cagnac O."/>
            <person name="Amato A."/>
        </authorList>
    </citation>
    <scope>NUCLEOTIDE SEQUENCE [LARGE SCALE GENOMIC DNA]</scope>
</reference>
<evidence type="ECO:0000313" key="2">
    <source>
        <dbReference type="Proteomes" id="UP000241890"/>
    </source>
</evidence>
<dbReference type="AlphaFoldDB" id="A0A2R5GU74"/>
<organism evidence="1 2">
    <name type="scientific">Hondaea fermentalgiana</name>
    <dbReference type="NCBI Taxonomy" id="2315210"/>
    <lineage>
        <taxon>Eukaryota</taxon>
        <taxon>Sar</taxon>
        <taxon>Stramenopiles</taxon>
        <taxon>Bigyra</taxon>
        <taxon>Labyrinthulomycetes</taxon>
        <taxon>Thraustochytrida</taxon>
        <taxon>Thraustochytriidae</taxon>
        <taxon>Hondaea</taxon>
    </lineage>
</organism>
<dbReference type="Pfam" id="PF04378">
    <property type="entry name" value="RsmJ"/>
    <property type="match status" value="1"/>
</dbReference>
<dbReference type="PANTHER" id="PTHR37426">
    <property type="entry name" value="RIBOSOMAL RNA LARGE SUBUNIT METHYLTRANSFERASE J"/>
    <property type="match status" value="1"/>
</dbReference>
<evidence type="ECO:0008006" key="3">
    <source>
        <dbReference type="Google" id="ProtNLM"/>
    </source>
</evidence>
<sequence length="314" mass="34363">MVLSYRHAFHAGNRGDVFKHAVMLDLLRAEIAARARTRVVETHAGAGLYALRSGKADERREWAQGIGKAWDAFAADVARSGGHGDDAEAKQSPGPLQELVRHVAQFNNSKKRQRLDLYPGSPLLTLQMLRDQDEAVFYELHASDMPVLQWHCASPGRHVLKNGPKIELGDGLAGLRAEATRADLEGCTLAFIDPPYEVKSEYNEVARCVLACAAANASMTIALWYPLILGMDRAETMVQSLCESLKTPWVDVREQAPNEGAGLERGMWGSGVLVVNPESRWLAQAGQFGDRLGRDAAQAFGSDHVVRLTLSPQV</sequence>
<protein>
    <recommendedName>
        <fullName evidence="3">Ribosomal RNA large subunit methyltransferase J</fullName>
    </recommendedName>
</protein>
<dbReference type="InterPro" id="IPR029063">
    <property type="entry name" value="SAM-dependent_MTases_sf"/>
</dbReference>
<dbReference type="GO" id="GO:0070475">
    <property type="term" value="P:rRNA base methylation"/>
    <property type="evidence" value="ECO:0007669"/>
    <property type="project" value="InterPro"/>
</dbReference>
<dbReference type="GO" id="GO:0036307">
    <property type="term" value="F:23S rRNA (adenine(2030)-N(6))-methyltransferase activity"/>
    <property type="evidence" value="ECO:0007669"/>
    <property type="project" value="TreeGrafter"/>
</dbReference>
<gene>
    <name evidence="1" type="ORF">FCC1311_076682</name>
</gene>
<accession>A0A2R5GU74</accession>
<dbReference type="PANTHER" id="PTHR37426:SF1">
    <property type="entry name" value="RIBOSOMAL RNA LARGE SUBUNIT METHYLTRANSFERASE J"/>
    <property type="match status" value="1"/>
</dbReference>
<evidence type="ECO:0000313" key="1">
    <source>
        <dbReference type="EMBL" id="GBG31444.1"/>
    </source>
</evidence>